<accession>A0A1X0Y2I6</accession>
<proteinExistence type="predicted"/>
<dbReference type="EMBL" id="NAAD01000012">
    <property type="protein sequence ID" value="ORJ59329.1"/>
    <property type="molecule type" value="Genomic_DNA"/>
</dbReference>
<keyword evidence="3" id="KW-0408">Iron</keyword>
<evidence type="ECO:0000256" key="3">
    <source>
        <dbReference type="ARBA" id="ARBA00023004"/>
    </source>
</evidence>
<evidence type="ECO:0000313" key="6">
    <source>
        <dbReference type="EMBL" id="ORJ59329.1"/>
    </source>
</evidence>
<dbReference type="GO" id="GO:0046872">
    <property type="term" value="F:metal ion binding"/>
    <property type="evidence" value="ECO:0007669"/>
    <property type="project" value="UniProtKB-KW"/>
</dbReference>
<keyword evidence="4" id="KW-0411">Iron-sulfur</keyword>
<dbReference type="Proteomes" id="UP000193136">
    <property type="component" value="Unassembled WGS sequence"/>
</dbReference>
<feature type="domain" description="4Fe-4S ferredoxin-type" evidence="5">
    <location>
        <begin position="27"/>
        <end position="56"/>
    </location>
</feature>
<evidence type="ECO:0000256" key="2">
    <source>
        <dbReference type="ARBA" id="ARBA00022723"/>
    </source>
</evidence>
<evidence type="ECO:0000256" key="4">
    <source>
        <dbReference type="ARBA" id="ARBA00023014"/>
    </source>
</evidence>
<dbReference type="AlphaFoldDB" id="A0A1X0Y2I6"/>
<dbReference type="SUPFAM" id="SSF54862">
    <property type="entry name" value="4Fe-4S ferredoxins"/>
    <property type="match status" value="1"/>
</dbReference>
<dbReference type="OrthoDB" id="9789030at2"/>
<dbReference type="RefSeq" id="WP_085010759.1">
    <property type="nucleotide sequence ID" value="NZ_NAAD01000012.1"/>
</dbReference>
<dbReference type="CDD" id="cd10551">
    <property type="entry name" value="PsrB"/>
    <property type="match status" value="1"/>
</dbReference>
<keyword evidence="2" id="KW-0479">Metal-binding</keyword>
<dbReference type="GO" id="GO:0051539">
    <property type="term" value="F:4 iron, 4 sulfur cluster binding"/>
    <property type="evidence" value="ECO:0007669"/>
    <property type="project" value="UniProtKB-KW"/>
</dbReference>
<keyword evidence="1" id="KW-0004">4Fe-4S</keyword>
<dbReference type="PANTHER" id="PTHR43177:SF3">
    <property type="entry name" value="PROTEIN NRFC HOMOLOG"/>
    <property type="match status" value="1"/>
</dbReference>
<protein>
    <submittedName>
        <fullName evidence="6">Molybdopterin oxidoreductase</fullName>
    </submittedName>
</protein>
<keyword evidence="7" id="KW-1185">Reference proteome</keyword>
<dbReference type="Pfam" id="PF13247">
    <property type="entry name" value="Fer4_11"/>
    <property type="match status" value="2"/>
</dbReference>
<evidence type="ECO:0000313" key="7">
    <source>
        <dbReference type="Proteomes" id="UP000193136"/>
    </source>
</evidence>
<comment type="caution">
    <text evidence="6">The sequence shown here is derived from an EMBL/GenBank/DDBJ whole genome shotgun (WGS) entry which is preliminary data.</text>
</comment>
<sequence length="243" mass="26784">MSEQSVLEQMRADIQRALAKPPEQRHWAMIIDIRKCVGCHACTVACKSENKTPEGVAYRFVKDAEDGEYPNVQHFFMPNQCMQCANAPCVKACKDGSVTQGKDGVVRIDYARNTGDPKVAAACPYGVMSVDKGDYYTDGTPKREAYEDAATFEYGDKSGRKGKIGKNRKCHYCLHRVEAGMLPACVSTCIGEANYFGDLNDPKSLVAKMAREKGIYIFQADLGTKPTTKYLGADAYSCAKCHE</sequence>
<dbReference type="InterPro" id="IPR017896">
    <property type="entry name" value="4Fe4S_Fe-S-bd"/>
</dbReference>
<gene>
    <name evidence="6" type="ORF">B5V00_10575</name>
</gene>
<name>A0A1X0Y2I6_9BACT</name>
<organism evidence="6 7">
    <name type="scientific">Geothermobacter hydrogeniphilus</name>
    <dbReference type="NCBI Taxonomy" id="1969733"/>
    <lineage>
        <taxon>Bacteria</taxon>
        <taxon>Pseudomonadati</taxon>
        <taxon>Thermodesulfobacteriota</taxon>
        <taxon>Desulfuromonadia</taxon>
        <taxon>Desulfuromonadales</taxon>
        <taxon>Geothermobacteraceae</taxon>
        <taxon>Geothermobacter</taxon>
    </lineage>
</organism>
<dbReference type="STRING" id="1969733.B5V00_10575"/>
<dbReference type="Gene3D" id="3.30.70.20">
    <property type="match status" value="2"/>
</dbReference>
<reference evidence="6 7" key="1">
    <citation type="submission" date="2017-03" db="EMBL/GenBank/DDBJ databases">
        <title>Genome sequence of Geothermobacter sp. EPR-M, Deep-Sea Iron Reducer.</title>
        <authorList>
            <person name="Tully B."/>
            <person name="Savalia P."/>
            <person name="Abuyen K."/>
            <person name="Baughan C."/>
            <person name="Romero E."/>
            <person name="Ronkowski C."/>
            <person name="Torres B."/>
            <person name="Tremblay J."/>
            <person name="Trujillo A."/>
            <person name="Tyler M."/>
            <person name="Perez-Rodriguez I."/>
            <person name="Amend J."/>
        </authorList>
    </citation>
    <scope>NUCLEOTIDE SEQUENCE [LARGE SCALE GENOMIC DNA]</scope>
    <source>
        <strain evidence="6 7">EPR-M</strain>
    </source>
</reference>
<dbReference type="InterPro" id="IPR050954">
    <property type="entry name" value="ET_IronSulfur_Cluster-Binding"/>
</dbReference>
<dbReference type="PROSITE" id="PS51379">
    <property type="entry name" value="4FE4S_FER_2"/>
    <property type="match status" value="1"/>
</dbReference>
<evidence type="ECO:0000256" key="1">
    <source>
        <dbReference type="ARBA" id="ARBA00022485"/>
    </source>
</evidence>
<dbReference type="PANTHER" id="PTHR43177">
    <property type="entry name" value="PROTEIN NRFC"/>
    <property type="match status" value="1"/>
</dbReference>
<evidence type="ECO:0000259" key="5">
    <source>
        <dbReference type="PROSITE" id="PS51379"/>
    </source>
</evidence>